<name>U5MLJ6_CLOSA</name>
<evidence type="ECO:0000313" key="1">
    <source>
        <dbReference type="EMBL" id="AGX41455.1"/>
    </source>
</evidence>
<dbReference type="KEGG" id="csb:CLSA_c04240"/>
<proteinExistence type="predicted"/>
<accession>U5MLJ6</accession>
<dbReference type="AlphaFoldDB" id="U5MLJ6"/>
<dbReference type="Proteomes" id="UP000017118">
    <property type="component" value="Chromosome"/>
</dbReference>
<dbReference type="HOGENOM" id="CLU_3307507_0_0_9"/>
<protein>
    <submittedName>
        <fullName evidence="1">Uncharacterized protein</fullName>
    </submittedName>
</protein>
<dbReference type="PATRIC" id="fig|1345695.3.peg.375"/>
<dbReference type="EMBL" id="CP006721">
    <property type="protein sequence ID" value="AGX41455.1"/>
    <property type="molecule type" value="Genomic_DNA"/>
</dbReference>
<reference evidence="1 2" key="1">
    <citation type="journal article" date="2013" name="Genome Announc.">
        <title>Complete Genome Sequence of the Solvent Producer Clostridium saccharobutylicum NCP262 (DSM 13864).</title>
        <authorList>
            <person name="Poehlein A."/>
            <person name="Hartwich K."/>
            <person name="Krabben P."/>
            <person name="Ehrenreich A."/>
            <person name="Liebl W."/>
            <person name="Durre P."/>
            <person name="Gottschalk G."/>
            <person name="Daniel R."/>
        </authorList>
    </citation>
    <scope>NUCLEOTIDE SEQUENCE [LARGE SCALE GENOMIC DNA]</scope>
    <source>
        <strain evidence="1">DSM 13864</strain>
    </source>
</reference>
<sequence>MLVIPAEDKLPNTNSKDSSGRIKAIKNPVSKKIIINKNI</sequence>
<gene>
    <name evidence="1" type="ORF">CLSA_c04240</name>
</gene>
<keyword evidence="2" id="KW-1185">Reference proteome</keyword>
<evidence type="ECO:0000313" key="2">
    <source>
        <dbReference type="Proteomes" id="UP000017118"/>
    </source>
</evidence>
<organism evidence="1 2">
    <name type="scientific">Clostridium saccharobutylicum DSM 13864</name>
    <dbReference type="NCBI Taxonomy" id="1345695"/>
    <lineage>
        <taxon>Bacteria</taxon>
        <taxon>Bacillati</taxon>
        <taxon>Bacillota</taxon>
        <taxon>Clostridia</taxon>
        <taxon>Eubacteriales</taxon>
        <taxon>Clostridiaceae</taxon>
        <taxon>Clostridium</taxon>
    </lineage>
</organism>